<feature type="transmembrane region" description="Helical" evidence="1">
    <location>
        <begin position="6"/>
        <end position="25"/>
    </location>
</feature>
<keyword evidence="3" id="KW-1185">Reference proteome</keyword>
<protein>
    <recommendedName>
        <fullName evidence="4">50S ribosomal protein L35</fullName>
    </recommendedName>
</protein>
<accession>A0ABQ1QPF6</accession>
<sequence>MQNDFQLVIGLVILGFTIPAIVAAYSERRMPIFATIMLLVGGGLVAWAHTQHPQGYTIEDIPHAFVRVIGYIVR</sequence>
<keyword evidence="1" id="KW-0812">Transmembrane</keyword>
<reference evidence="3" key="1">
    <citation type="journal article" date="2019" name="Int. J. Syst. Evol. Microbiol.">
        <title>The Global Catalogue of Microorganisms (GCM) 10K type strain sequencing project: providing services to taxonomists for standard genome sequencing and annotation.</title>
        <authorList>
            <consortium name="The Broad Institute Genomics Platform"/>
            <consortium name="The Broad Institute Genome Sequencing Center for Infectious Disease"/>
            <person name="Wu L."/>
            <person name="Ma J."/>
        </authorList>
    </citation>
    <scope>NUCLEOTIDE SEQUENCE [LARGE SCALE GENOMIC DNA]</scope>
    <source>
        <strain evidence="3">CGMCC 1.12922</strain>
    </source>
</reference>
<organism evidence="2 3">
    <name type="scientific">Sinisalibacter lacisalsi</name>
    <dbReference type="NCBI Taxonomy" id="1526570"/>
    <lineage>
        <taxon>Bacteria</taxon>
        <taxon>Pseudomonadati</taxon>
        <taxon>Pseudomonadota</taxon>
        <taxon>Alphaproteobacteria</taxon>
        <taxon>Rhodobacterales</taxon>
        <taxon>Roseobacteraceae</taxon>
        <taxon>Sinisalibacter</taxon>
    </lineage>
</organism>
<evidence type="ECO:0000256" key="1">
    <source>
        <dbReference type="SAM" id="Phobius"/>
    </source>
</evidence>
<keyword evidence="1" id="KW-1133">Transmembrane helix</keyword>
<comment type="caution">
    <text evidence="2">The sequence shown here is derived from an EMBL/GenBank/DDBJ whole genome shotgun (WGS) entry which is preliminary data.</text>
</comment>
<dbReference type="EMBL" id="BMGI01000003">
    <property type="protein sequence ID" value="GGD37162.1"/>
    <property type="molecule type" value="Genomic_DNA"/>
</dbReference>
<dbReference type="Proteomes" id="UP000617355">
    <property type="component" value="Unassembled WGS sequence"/>
</dbReference>
<evidence type="ECO:0000313" key="2">
    <source>
        <dbReference type="EMBL" id="GGD37162.1"/>
    </source>
</evidence>
<evidence type="ECO:0008006" key="4">
    <source>
        <dbReference type="Google" id="ProtNLM"/>
    </source>
</evidence>
<dbReference type="RefSeq" id="WP_188527620.1">
    <property type="nucleotide sequence ID" value="NZ_BMGI01000003.1"/>
</dbReference>
<gene>
    <name evidence="2" type="ORF">GCM10011358_21130</name>
</gene>
<keyword evidence="1" id="KW-0472">Membrane</keyword>
<feature type="transmembrane region" description="Helical" evidence="1">
    <location>
        <begin position="32"/>
        <end position="50"/>
    </location>
</feature>
<proteinExistence type="predicted"/>
<name>A0ABQ1QPF6_9RHOB</name>
<evidence type="ECO:0000313" key="3">
    <source>
        <dbReference type="Proteomes" id="UP000617355"/>
    </source>
</evidence>